<organism evidence="2 3">
    <name type="scientific">Tritrichomonas foetus</name>
    <dbReference type="NCBI Taxonomy" id="1144522"/>
    <lineage>
        <taxon>Eukaryota</taxon>
        <taxon>Metamonada</taxon>
        <taxon>Parabasalia</taxon>
        <taxon>Tritrichomonadida</taxon>
        <taxon>Tritrichomonadidae</taxon>
        <taxon>Tritrichomonas</taxon>
    </lineage>
</organism>
<feature type="region of interest" description="Disordered" evidence="1">
    <location>
        <begin position="127"/>
        <end position="150"/>
    </location>
</feature>
<reference evidence="2" key="1">
    <citation type="submission" date="2016-10" db="EMBL/GenBank/DDBJ databases">
        <authorList>
            <person name="Benchimol M."/>
            <person name="Almeida L.G."/>
            <person name="Vasconcelos A.T."/>
            <person name="Perreira-Neves A."/>
            <person name="Rosa I.A."/>
            <person name="Tasca T."/>
            <person name="Bogo M.R."/>
            <person name="de Souza W."/>
        </authorList>
    </citation>
    <scope>NUCLEOTIDE SEQUENCE [LARGE SCALE GENOMIC DNA]</scope>
    <source>
        <strain evidence="2">K</strain>
    </source>
</reference>
<sequence>MTEVMTGDVNFELVKEDIDIQNYEAQDTENPQIKLALPESQIINNQNGADNGNIDNVEESKQYETNHNVENTKTESPNILNRNGDDSKGTEKEDIKNEKVNGDQNNNSNTVSEFIPNFNENNINFTNNDENDEKPLTFDDNKATFSDANDEDEEVLFQLVDEDDENNKI</sequence>
<dbReference type="RefSeq" id="XP_068358518.1">
    <property type="nucleotide sequence ID" value="XM_068492818.1"/>
</dbReference>
<feature type="compositionally biased region" description="Basic and acidic residues" evidence="1">
    <location>
        <begin position="133"/>
        <end position="142"/>
    </location>
</feature>
<evidence type="ECO:0000313" key="2">
    <source>
        <dbReference type="EMBL" id="OHT05382.1"/>
    </source>
</evidence>
<gene>
    <name evidence="2" type="ORF">TRFO_05973</name>
</gene>
<dbReference type="VEuPathDB" id="TrichDB:TRFO_05973"/>
<dbReference type="AlphaFoldDB" id="A0A1J4K6P4"/>
<protein>
    <submittedName>
        <fullName evidence="2">Uncharacterized protein</fullName>
    </submittedName>
</protein>
<evidence type="ECO:0000313" key="3">
    <source>
        <dbReference type="Proteomes" id="UP000179807"/>
    </source>
</evidence>
<feature type="compositionally biased region" description="Polar residues" evidence="1">
    <location>
        <begin position="66"/>
        <end position="81"/>
    </location>
</feature>
<dbReference type="Proteomes" id="UP000179807">
    <property type="component" value="Unassembled WGS sequence"/>
</dbReference>
<keyword evidence="3" id="KW-1185">Reference proteome</keyword>
<feature type="compositionally biased region" description="Basic and acidic residues" evidence="1">
    <location>
        <begin position="83"/>
        <end position="101"/>
    </location>
</feature>
<dbReference type="EMBL" id="MLAK01000760">
    <property type="protein sequence ID" value="OHT05382.1"/>
    <property type="molecule type" value="Genomic_DNA"/>
</dbReference>
<dbReference type="GeneID" id="94827522"/>
<evidence type="ECO:0000256" key="1">
    <source>
        <dbReference type="SAM" id="MobiDB-lite"/>
    </source>
</evidence>
<proteinExistence type="predicted"/>
<accession>A0A1J4K6P4</accession>
<feature type="compositionally biased region" description="Polar residues" evidence="1">
    <location>
        <begin position="102"/>
        <end position="112"/>
    </location>
</feature>
<comment type="caution">
    <text evidence="2">The sequence shown here is derived from an EMBL/GenBank/DDBJ whole genome shotgun (WGS) entry which is preliminary data.</text>
</comment>
<name>A0A1J4K6P4_9EUKA</name>
<feature type="region of interest" description="Disordered" evidence="1">
    <location>
        <begin position="66"/>
        <end position="114"/>
    </location>
</feature>